<reference evidence="2" key="1">
    <citation type="submission" date="2019-08" db="EMBL/GenBank/DDBJ databases">
        <authorList>
            <person name="Kucharzyk K."/>
            <person name="Murdoch R.W."/>
            <person name="Higgins S."/>
            <person name="Loffler F."/>
        </authorList>
    </citation>
    <scope>NUCLEOTIDE SEQUENCE</scope>
</reference>
<keyword evidence="1" id="KW-0812">Transmembrane</keyword>
<feature type="transmembrane region" description="Helical" evidence="1">
    <location>
        <begin position="58"/>
        <end position="80"/>
    </location>
</feature>
<feature type="transmembrane region" description="Helical" evidence="1">
    <location>
        <begin position="134"/>
        <end position="160"/>
    </location>
</feature>
<feature type="transmembrane region" description="Helical" evidence="1">
    <location>
        <begin position="205"/>
        <end position="230"/>
    </location>
</feature>
<feature type="transmembrane region" description="Helical" evidence="1">
    <location>
        <begin position="92"/>
        <end position="114"/>
    </location>
</feature>
<dbReference type="EMBL" id="VSSQ01031916">
    <property type="protein sequence ID" value="MPM83005.1"/>
    <property type="molecule type" value="Genomic_DNA"/>
</dbReference>
<name>A0A645D1I7_9ZZZZ</name>
<keyword evidence="1" id="KW-0472">Membrane</keyword>
<comment type="caution">
    <text evidence="2">The sequence shown here is derived from an EMBL/GenBank/DDBJ whole genome shotgun (WGS) entry which is preliminary data.</text>
</comment>
<proteinExistence type="predicted"/>
<dbReference type="SUPFAM" id="SSF103473">
    <property type="entry name" value="MFS general substrate transporter"/>
    <property type="match status" value="1"/>
</dbReference>
<feature type="transmembrane region" description="Helical" evidence="1">
    <location>
        <begin position="167"/>
        <end position="185"/>
    </location>
</feature>
<dbReference type="Pfam" id="PF04143">
    <property type="entry name" value="Sulf_transp"/>
    <property type="match status" value="1"/>
</dbReference>
<gene>
    <name evidence="2" type="ORF">SDC9_130068</name>
</gene>
<accession>A0A645D1I7</accession>
<keyword evidence="1" id="KW-1133">Transmembrane helix</keyword>
<dbReference type="InterPro" id="IPR007272">
    <property type="entry name" value="Sulf_transp_TsuA/YedE"/>
</dbReference>
<evidence type="ECO:0000313" key="2">
    <source>
        <dbReference type="EMBL" id="MPM83005.1"/>
    </source>
</evidence>
<dbReference type="AlphaFoldDB" id="A0A645D1I7"/>
<organism evidence="2">
    <name type="scientific">bioreactor metagenome</name>
    <dbReference type="NCBI Taxonomy" id="1076179"/>
    <lineage>
        <taxon>unclassified sequences</taxon>
        <taxon>metagenomes</taxon>
        <taxon>ecological metagenomes</taxon>
    </lineage>
</organism>
<evidence type="ECO:0000256" key="1">
    <source>
        <dbReference type="SAM" id="Phobius"/>
    </source>
</evidence>
<protein>
    <submittedName>
        <fullName evidence="2">Uncharacterized protein</fullName>
    </submittedName>
</protein>
<feature type="transmembrane region" description="Helical" evidence="1">
    <location>
        <begin position="34"/>
        <end position="52"/>
    </location>
</feature>
<sequence>MTKRGGNVPSQEIDNLLAQRQNARQKNKKSQTPYAVGLLVFLVAAGVLLWTQDARYPVFWGVGIALGFVLRSSRFCFVAAFRDPLLLKNTKLMRAMILALAVSSTGFLLVQQHYLALHPGTDAAQLPGILNPVGLHTVIGAFLFGIGMVLAGGCASGVLMRIGEGHALPWVTLLGFLIGTTWGAKDYPAWYHWLMEKAQTIYLPNVFGTALAFALQMGALAALYGLAAWYQKKHSNDKQQENAHGN</sequence>
<dbReference type="InterPro" id="IPR036259">
    <property type="entry name" value="MFS_trans_sf"/>
</dbReference>